<dbReference type="AlphaFoldDB" id="A0A644SRN6"/>
<dbReference type="EMBL" id="VSSQ01000004">
    <property type="protein sequence ID" value="MPL57348.1"/>
    <property type="molecule type" value="Genomic_DNA"/>
</dbReference>
<gene>
    <name evidence="1" type="ORF">SDC9_02850</name>
</gene>
<comment type="caution">
    <text evidence="1">The sequence shown here is derived from an EMBL/GenBank/DDBJ whole genome shotgun (WGS) entry which is preliminary data.</text>
</comment>
<organism evidence="1">
    <name type="scientific">bioreactor metagenome</name>
    <dbReference type="NCBI Taxonomy" id="1076179"/>
    <lineage>
        <taxon>unclassified sequences</taxon>
        <taxon>metagenomes</taxon>
        <taxon>ecological metagenomes</taxon>
    </lineage>
</organism>
<reference evidence="1" key="1">
    <citation type="submission" date="2019-08" db="EMBL/GenBank/DDBJ databases">
        <authorList>
            <person name="Kucharzyk K."/>
            <person name="Murdoch R.W."/>
            <person name="Higgins S."/>
            <person name="Loffler F."/>
        </authorList>
    </citation>
    <scope>NUCLEOTIDE SEQUENCE</scope>
</reference>
<sequence>MAAQKNSLHYRAEWGKAQELQHCYREKAAYAKGMWGCAPIEMSGCACNPRVLVLRCTAKVVSFSPLMGANA</sequence>
<protein>
    <submittedName>
        <fullName evidence="1">Uncharacterized protein</fullName>
    </submittedName>
</protein>
<proteinExistence type="predicted"/>
<name>A0A644SRN6_9ZZZZ</name>
<evidence type="ECO:0000313" key="1">
    <source>
        <dbReference type="EMBL" id="MPL57348.1"/>
    </source>
</evidence>
<accession>A0A644SRN6</accession>